<evidence type="ECO:0000256" key="2">
    <source>
        <dbReference type="SAM" id="MobiDB-lite"/>
    </source>
</evidence>
<dbReference type="Proteomes" id="UP000324748">
    <property type="component" value="Unassembled WGS sequence"/>
</dbReference>
<feature type="region of interest" description="Disordered" evidence="2">
    <location>
        <begin position="337"/>
        <end position="365"/>
    </location>
</feature>
<accession>A0A5B0P3M9</accession>
<evidence type="ECO:0000313" key="5">
    <source>
        <dbReference type="Proteomes" id="UP000324748"/>
    </source>
</evidence>
<evidence type="ECO:0000313" key="6">
    <source>
        <dbReference type="Proteomes" id="UP000325313"/>
    </source>
</evidence>
<gene>
    <name evidence="3" type="ORF">PGT21_027752</name>
    <name evidence="4" type="ORF">PGTUg99_005840</name>
</gene>
<reference evidence="5 6" key="1">
    <citation type="submission" date="2019-05" db="EMBL/GenBank/DDBJ databases">
        <title>Emergence of the Ug99 lineage of the wheat stem rust pathogen through somatic hybridization.</title>
        <authorList>
            <person name="Li F."/>
            <person name="Upadhyaya N.M."/>
            <person name="Sperschneider J."/>
            <person name="Matny O."/>
            <person name="Nguyen-Phuc H."/>
            <person name="Mago R."/>
            <person name="Raley C."/>
            <person name="Miller M.E."/>
            <person name="Silverstein K.A.T."/>
            <person name="Henningsen E."/>
            <person name="Hirsch C.D."/>
            <person name="Visser B."/>
            <person name="Pretorius Z.A."/>
            <person name="Steffenson B.J."/>
            <person name="Schwessinger B."/>
            <person name="Dodds P.N."/>
            <person name="Figueroa M."/>
        </authorList>
    </citation>
    <scope>NUCLEOTIDE SEQUENCE [LARGE SCALE GENOMIC DNA]</scope>
    <source>
        <strain evidence="3">21-0</strain>
        <strain evidence="4 6">Ug99</strain>
    </source>
</reference>
<feature type="compositionally biased region" description="Basic and acidic residues" evidence="2">
    <location>
        <begin position="118"/>
        <end position="135"/>
    </location>
</feature>
<dbReference type="AlphaFoldDB" id="A0A5B0P3M9"/>
<dbReference type="EMBL" id="VDEP01000138">
    <property type="protein sequence ID" value="KAA1128929.1"/>
    <property type="molecule type" value="Genomic_DNA"/>
</dbReference>
<dbReference type="Proteomes" id="UP000325313">
    <property type="component" value="Unassembled WGS sequence"/>
</dbReference>
<protein>
    <submittedName>
        <fullName evidence="3">Uncharacterized protein</fullName>
    </submittedName>
</protein>
<organism evidence="3 5">
    <name type="scientific">Puccinia graminis f. sp. tritici</name>
    <dbReference type="NCBI Taxonomy" id="56615"/>
    <lineage>
        <taxon>Eukaryota</taxon>
        <taxon>Fungi</taxon>
        <taxon>Dikarya</taxon>
        <taxon>Basidiomycota</taxon>
        <taxon>Pucciniomycotina</taxon>
        <taxon>Pucciniomycetes</taxon>
        <taxon>Pucciniales</taxon>
        <taxon>Pucciniaceae</taxon>
        <taxon>Puccinia</taxon>
    </lineage>
</organism>
<proteinExistence type="predicted"/>
<evidence type="ECO:0000313" key="3">
    <source>
        <dbReference type="EMBL" id="KAA1094659.1"/>
    </source>
</evidence>
<feature type="compositionally biased region" description="Low complexity" evidence="2">
    <location>
        <begin position="96"/>
        <end position="108"/>
    </location>
</feature>
<feature type="compositionally biased region" description="Polar residues" evidence="2">
    <location>
        <begin position="347"/>
        <end position="365"/>
    </location>
</feature>
<keyword evidence="5" id="KW-1185">Reference proteome</keyword>
<feature type="compositionally biased region" description="Basic and acidic residues" evidence="2">
    <location>
        <begin position="337"/>
        <end position="346"/>
    </location>
</feature>
<dbReference type="EMBL" id="VSWC01000079">
    <property type="protein sequence ID" value="KAA1094659.1"/>
    <property type="molecule type" value="Genomic_DNA"/>
</dbReference>
<evidence type="ECO:0000256" key="1">
    <source>
        <dbReference type="SAM" id="Coils"/>
    </source>
</evidence>
<keyword evidence="1" id="KW-0175">Coiled coil</keyword>
<dbReference type="OrthoDB" id="2529219at2759"/>
<feature type="compositionally biased region" description="Polar residues" evidence="2">
    <location>
        <begin position="154"/>
        <end position="163"/>
    </location>
</feature>
<feature type="compositionally biased region" description="Polar residues" evidence="2">
    <location>
        <begin position="8"/>
        <end position="24"/>
    </location>
</feature>
<comment type="caution">
    <text evidence="3">The sequence shown here is derived from an EMBL/GenBank/DDBJ whole genome shotgun (WGS) entry which is preliminary data.</text>
</comment>
<feature type="region of interest" description="Disordered" evidence="2">
    <location>
        <begin position="1"/>
        <end position="163"/>
    </location>
</feature>
<feature type="compositionally biased region" description="Basic and acidic residues" evidence="2">
    <location>
        <begin position="44"/>
        <end position="53"/>
    </location>
</feature>
<name>A0A5B0P3M9_PUCGR</name>
<feature type="coiled-coil region" evidence="1">
    <location>
        <begin position="163"/>
        <end position="232"/>
    </location>
</feature>
<sequence>MAGEDNSFVKQSLTETLTGPSGNSRLAPKPTLGRTRKLINSKDMATRKAKADEESGGILKSLGLTPTARKAHKASPDKEAVTDWEEVDNLDGLTEPTSLHSSTNPSSSQAHHTSRRLAGSEESSKPLKTESDSMHLKSQLPPSSSDSPKHRQSSPKSSESTIVLTLRRQLAESQKAREELASKNAKLERELSELKEDNKVKADGKVLGAREYEELERQFDAQEKLLSGYQRENERSLIELEATKGKMTKMSHLLVKVYGADWEDTISSMNESSPGGPMKQNSLPSTRIHTSPSTIHTTTIPNSPSEKLSLQLAQVQLLVQGMERRLVSREAELEDLHKQTKQEHLSLQDSLNRSLAKSQPPKSAK</sequence>
<evidence type="ECO:0000313" key="4">
    <source>
        <dbReference type="EMBL" id="KAA1128929.1"/>
    </source>
</evidence>